<dbReference type="STRING" id="28091.SAMEA3174300_01973"/>
<organism evidence="3 4">
    <name type="scientific">Neisseria weaveri</name>
    <dbReference type="NCBI Taxonomy" id="28091"/>
    <lineage>
        <taxon>Bacteria</taxon>
        <taxon>Pseudomonadati</taxon>
        <taxon>Pseudomonadota</taxon>
        <taxon>Betaproteobacteria</taxon>
        <taxon>Neisseriales</taxon>
        <taxon>Neisseriaceae</taxon>
        <taxon>Neisseria</taxon>
    </lineage>
</organism>
<evidence type="ECO:0000256" key="1">
    <source>
        <dbReference type="ARBA" id="ARBA00008270"/>
    </source>
</evidence>
<reference evidence="3 4" key="1">
    <citation type="submission" date="2018-12" db="EMBL/GenBank/DDBJ databases">
        <authorList>
            <consortium name="Pathogen Informatics"/>
        </authorList>
    </citation>
    <scope>NUCLEOTIDE SEQUENCE [LARGE SCALE GENOMIC DNA]</scope>
    <source>
        <strain evidence="3 4">NCTC12742</strain>
    </source>
</reference>
<proteinExistence type="inferred from homology"/>
<dbReference type="OrthoDB" id="9788221at2"/>
<dbReference type="PANTHER" id="PTHR13774:SF32">
    <property type="entry name" value="ANTISENSE-ENHANCING SEQUENCE 1"/>
    <property type="match status" value="1"/>
</dbReference>
<dbReference type="RefSeq" id="WP_004282415.1">
    <property type="nucleotide sequence ID" value="NZ_CAUJRG010000011.1"/>
</dbReference>
<dbReference type="InterPro" id="IPR003719">
    <property type="entry name" value="Phenazine_PhzF-like"/>
</dbReference>
<dbReference type="Pfam" id="PF02567">
    <property type="entry name" value="PhzC-PhzF"/>
    <property type="match status" value="1"/>
</dbReference>
<dbReference type="PANTHER" id="PTHR13774">
    <property type="entry name" value="PHENAZINE BIOSYNTHESIS PROTEIN"/>
    <property type="match status" value="1"/>
</dbReference>
<sequence length="282" mass="30416">MRRYDFYLVNVFAESHFGGNPLAVFPNAEGLDDAVMQAVARQFNLSETVFAFPSDSAAANLRIFTPAHELPLAGHPVLGCAFVLQKQRGLAERFTLNTQAKPVAVRGADGLMTMQIQGYTCTASRAGRAQLAAATGLTETDIAERAYWVNSGSPQLLLQVAAQQALANVQVNYAHLEAVCRADQGRTMIYLWCEHEGQVSARMFYAQNGAILEDSGTGSACANLGAYLISCGRFPFQTAVCQGEQTGRTNYLYLQTDGAENIFVGGRVVEVGQGTFLLPESV</sequence>
<dbReference type="PIRSF" id="PIRSF016184">
    <property type="entry name" value="PhzC_PhzF"/>
    <property type="match status" value="1"/>
</dbReference>
<dbReference type="NCBIfam" id="TIGR00654">
    <property type="entry name" value="PhzF_family"/>
    <property type="match status" value="1"/>
</dbReference>
<keyword evidence="4" id="KW-1185">Reference proteome</keyword>
<comment type="similarity">
    <text evidence="1">Belongs to the PhzF family.</text>
</comment>
<feature type="active site" evidence="2">
    <location>
        <position position="47"/>
    </location>
</feature>
<evidence type="ECO:0000256" key="2">
    <source>
        <dbReference type="PIRSR" id="PIRSR016184-1"/>
    </source>
</evidence>
<dbReference type="AlphaFoldDB" id="A0A3S5CAL6"/>
<dbReference type="GO" id="GO:0102943">
    <property type="term" value="F:trans-2,3-dihydro-3-hydroxy-anthranilate isomerase activity"/>
    <property type="evidence" value="ECO:0007669"/>
    <property type="project" value="UniProtKB-EC"/>
</dbReference>
<evidence type="ECO:0000313" key="4">
    <source>
        <dbReference type="Proteomes" id="UP000272771"/>
    </source>
</evidence>
<name>A0A3S5CAL6_9NEIS</name>
<evidence type="ECO:0000313" key="3">
    <source>
        <dbReference type="EMBL" id="VEJ51460.1"/>
    </source>
</evidence>
<gene>
    <name evidence="3" type="primary">phzF</name>
    <name evidence="3" type="ORF">NCTC12742_01348</name>
</gene>
<dbReference type="EMBL" id="LR134533">
    <property type="protein sequence ID" value="VEJ51460.1"/>
    <property type="molecule type" value="Genomic_DNA"/>
</dbReference>
<keyword evidence="3" id="KW-0413">Isomerase</keyword>
<dbReference type="Gene3D" id="3.10.310.10">
    <property type="entry name" value="Diaminopimelate Epimerase, Chain A, domain 1"/>
    <property type="match status" value="2"/>
</dbReference>
<dbReference type="EC" id="5.3.3.17" evidence="3"/>
<dbReference type="SUPFAM" id="SSF54506">
    <property type="entry name" value="Diaminopimelate epimerase-like"/>
    <property type="match status" value="1"/>
</dbReference>
<dbReference type="GO" id="GO:0005737">
    <property type="term" value="C:cytoplasm"/>
    <property type="evidence" value="ECO:0007669"/>
    <property type="project" value="TreeGrafter"/>
</dbReference>
<protein>
    <submittedName>
        <fullName evidence="3">Trans-2,3-dihydro-3-hydroxyanthranilate isomerase</fullName>
        <ecNumber evidence="3">5.3.3.17</ecNumber>
    </submittedName>
</protein>
<accession>A0A3S5CAL6</accession>
<dbReference type="Proteomes" id="UP000272771">
    <property type="component" value="Chromosome"/>
</dbReference>